<dbReference type="RefSeq" id="WP_338269182.1">
    <property type="nucleotide sequence ID" value="NZ_AP027271.1"/>
</dbReference>
<keyword evidence="8 10" id="KW-0472">Membrane</keyword>
<feature type="transmembrane region" description="Helical" evidence="10">
    <location>
        <begin position="234"/>
        <end position="259"/>
    </location>
</feature>
<keyword evidence="5 10" id="KW-0812">Transmembrane</keyword>
<reference evidence="12 13" key="1">
    <citation type="submission" date="2023-01" db="EMBL/GenBank/DDBJ databases">
        <title>Complete genome sequence of Marinomonas pontica strain 200518_36.</title>
        <authorList>
            <person name="Ueki S."/>
            <person name="Gajardo G."/>
            <person name="Maruyama F."/>
        </authorList>
    </citation>
    <scope>NUCLEOTIDE SEQUENCE [LARGE SCALE GENOMIC DNA]</scope>
    <source>
        <strain evidence="12 13">200518_36</strain>
    </source>
</reference>
<dbReference type="EC" id="3.1.4.52" evidence="2"/>
<dbReference type="InterPro" id="IPR001633">
    <property type="entry name" value="EAL_dom"/>
</dbReference>
<dbReference type="SUPFAM" id="SSF141868">
    <property type="entry name" value="EAL domain-like"/>
    <property type="match status" value="1"/>
</dbReference>
<feature type="transmembrane region" description="Helical" evidence="10">
    <location>
        <begin position="16"/>
        <end position="39"/>
    </location>
</feature>
<accession>A0ABM8FGF4</accession>
<dbReference type="Proteomes" id="UP001307608">
    <property type="component" value="Chromosome"/>
</dbReference>
<evidence type="ECO:0000256" key="2">
    <source>
        <dbReference type="ARBA" id="ARBA00012282"/>
    </source>
</evidence>
<feature type="domain" description="EAL" evidence="11">
    <location>
        <begin position="260"/>
        <end position="514"/>
    </location>
</feature>
<proteinExistence type="predicted"/>
<evidence type="ECO:0000256" key="5">
    <source>
        <dbReference type="ARBA" id="ARBA00022692"/>
    </source>
</evidence>
<dbReference type="InterPro" id="IPR024744">
    <property type="entry name" value="CSS-motif_dom"/>
</dbReference>
<evidence type="ECO:0000313" key="12">
    <source>
        <dbReference type="EMBL" id="BDX04162.1"/>
    </source>
</evidence>
<evidence type="ECO:0000259" key="11">
    <source>
        <dbReference type="PROSITE" id="PS50883"/>
    </source>
</evidence>
<dbReference type="Pfam" id="PF12792">
    <property type="entry name" value="CSS-motif"/>
    <property type="match status" value="1"/>
</dbReference>
<evidence type="ECO:0000313" key="13">
    <source>
        <dbReference type="Proteomes" id="UP001307608"/>
    </source>
</evidence>
<dbReference type="CDD" id="cd01948">
    <property type="entry name" value="EAL"/>
    <property type="match status" value="1"/>
</dbReference>
<dbReference type="PROSITE" id="PS50883">
    <property type="entry name" value="EAL"/>
    <property type="match status" value="1"/>
</dbReference>
<dbReference type="PANTHER" id="PTHR33121">
    <property type="entry name" value="CYCLIC DI-GMP PHOSPHODIESTERASE PDEF"/>
    <property type="match status" value="1"/>
</dbReference>
<evidence type="ECO:0000256" key="6">
    <source>
        <dbReference type="ARBA" id="ARBA00022801"/>
    </source>
</evidence>
<gene>
    <name evidence="12" type="ORF">MACH16_29100</name>
</gene>
<dbReference type="Pfam" id="PF00563">
    <property type="entry name" value="EAL"/>
    <property type="match status" value="1"/>
</dbReference>
<sequence>MLNSITALLPAKNKVVLWYACLSLALSIALFVVGLYVYLSTDLERKTRLAKTLLTDQMADIFEELKHITDDASGACYNDDITQLRRATFNSPTFKELGLFGDNFRVYCSNFGMVNIPIYSTIVARIESSNDRKTVSLMRSNTLGDSTFFAFYQGENGIGVNGLAPPERFSRLVDSVLLPEYFYELTIGRQVLSSNRDGIDSDVWKRTTVSLDDWAMTLDVFFPSNLYWQRLPTLVPFMVIAWAVLFFVFYAGHLVSVYYRRSLRHCVRRAIKSGTLDVYFQPIVSLSTSKAPEMEALLRWRSAHHGQVSPLVIVNIAEQLGMMDELTWLVIRKVGAFYREYPEVLSGINTAVNVDRFSLLKENFAPTLAGILEEYPELKGKLGLEVTENSALNAQELPLMVSRFEHLKALGVGLSVDDFGTGYSGLDFLRRFPYDTLKLDQIFIANIDDPFTRQVLTSVTQLAKELGMDLVAEGVERQDQLDAVKALGVDKVQGYYFSQPLPKDQVIAWVERHCRNVSPA</sequence>
<dbReference type="EMBL" id="AP027271">
    <property type="protein sequence ID" value="BDX04162.1"/>
    <property type="molecule type" value="Genomic_DNA"/>
</dbReference>
<dbReference type="InterPro" id="IPR035919">
    <property type="entry name" value="EAL_sf"/>
</dbReference>
<evidence type="ECO:0000256" key="1">
    <source>
        <dbReference type="ARBA" id="ARBA00004651"/>
    </source>
</evidence>
<organism evidence="12 13">
    <name type="scientific">Marinomonas pontica</name>
    <dbReference type="NCBI Taxonomy" id="264739"/>
    <lineage>
        <taxon>Bacteria</taxon>
        <taxon>Pseudomonadati</taxon>
        <taxon>Pseudomonadota</taxon>
        <taxon>Gammaproteobacteria</taxon>
        <taxon>Oceanospirillales</taxon>
        <taxon>Oceanospirillaceae</taxon>
        <taxon>Marinomonas</taxon>
    </lineage>
</organism>
<dbReference type="SMART" id="SM00052">
    <property type="entry name" value="EAL"/>
    <property type="match status" value="1"/>
</dbReference>
<keyword evidence="13" id="KW-1185">Reference proteome</keyword>
<keyword evidence="6" id="KW-0378">Hydrolase</keyword>
<comment type="subcellular location">
    <subcellularLocation>
        <location evidence="1">Cell membrane</location>
        <topology evidence="1">Multi-pass membrane protein</topology>
    </subcellularLocation>
</comment>
<dbReference type="InterPro" id="IPR050706">
    <property type="entry name" value="Cyclic-di-GMP_PDE-like"/>
</dbReference>
<evidence type="ECO:0000256" key="8">
    <source>
        <dbReference type="ARBA" id="ARBA00023136"/>
    </source>
</evidence>
<comment type="catalytic activity">
    <reaction evidence="9">
        <text>3',3'-c-di-GMP + H2O = 5'-phosphoguanylyl(3'-&gt;5')guanosine + H(+)</text>
        <dbReference type="Rhea" id="RHEA:24902"/>
        <dbReference type="ChEBI" id="CHEBI:15377"/>
        <dbReference type="ChEBI" id="CHEBI:15378"/>
        <dbReference type="ChEBI" id="CHEBI:58754"/>
        <dbReference type="ChEBI" id="CHEBI:58805"/>
        <dbReference type="EC" id="3.1.4.52"/>
    </reaction>
</comment>
<evidence type="ECO:0000256" key="9">
    <source>
        <dbReference type="ARBA" id="ARBA00034290"/>
    </source>
</evidence>
<evidence type="ECO:0000256" key="10">
    <source>
        <dbReference type="SAM" id="Phobius"/>
    </source>
</evidence>
<dbReference type="Gene3D" id="3.20.20.450">
    <property type="entry name" value="EAL domain"/>
    <property type="match status" value="1"/>
</dbReference>
<dbReference type="PANTHER" id="PTHR33121:SF70">
    <property type="entry name" value="SIGNALING PROTEIN YKOW"/>
    <property type="match status" value="1"/>
</dbReference>
<evidence type="ECO:0000256" key="3">
    <source>
        <dbReference type="ARBA" id="ARBA00022475"/>
    </source>
</evidence>
<evidence type="ECO:0000256" key="4">
    <source>
        <dbReference type="ARBA" id="ARBA00022636"/>
    </source>
</evidence>
<keyword evidence="4" id="KW-0973">c-di-GMP</keyword>
<protein>
    <recommendedName>
        <fullName evidence="2">cyclic-guanylate-specific phosphodiesterase</fullName>
        <ecNumber evidence="2">3.1.4.52</ecNumber>
    </recommendedName>
</protein>
<evidence type="ECO:0000256" key="7">
    <source>
        <dbReference type="ARBA" id="ARBA00022989"/>
    </source>
</evidence>
<keyword evidence="7 10" id="KW-1133">Transmembrane helix</keyword>
<name>A0ABM8FGF4_9GAMM</name>
<keyword evidence="3" id="KW-1003">Cell membrane</keyword>